<dbReference type="AlphaFoldDB" id="A0A495X5L6"/>
<accession>A0A495X5L6</accession>
<evidence type="ECO:0000313" key="3">
    <source>
        <dbReference type="Proteomes" id="UP000272729"/>
    </source>
</evidence>
<gene>
    <name evidence="2" type="ORF">DFJ66_2464</name>
</gene>
<sequence length="164" mass="16878">MQRKLFTTAGVAIAALAAVIGASAPVSAQTSEASSGSASPTCYGETCEGLSPISANCTSGSVSLANIVLLGAGAREFLVDHRYSASCGTTWTRVTDINQPDCYYSLTAWHEGINNSTGVRTRTASVSSGDACSASTTTMSKAGRSTRACGHSSWEGLDHCTPWK</sequence>
<dbReference type="Pfam" id="PF10901">
    <property type="entry name" value="DUF2690"/>
    <property type="match status" value="1"/>
</dbReference>
<dbReference type="EMBL" id="RBXR01000001">
    <property type="protein sequence ID" value="RKT69262.1"/>
    <property type="molecule type" value="Genomic_DNA"/>
</dbReference>
<keyword evidence="3" id="KW-1185">Reference proteome</keyword>
<comment type="caution">
    <text evidence="2">The sequence shown here is derived from an EMBL/GenBank/DDBJ whole genome shotgun (WGS) entry which is preliminary data.</text>
</comment>
<dbReference type="RefSeq" id="WP_170199299.1">
    <property type="nucleotide sequence ID" value="NZ_RBXR01000001.1"/>
</dbReference>
<protein>
    <submittedName>
        <fullName evidence="2">Uncharacterized protein DUF2690</fullName>
    </submittedName>
</protein>
<dbReference type="Proteomes" id="UP000272729">
    <property type="component" value="Unassembled WGS sequence"/>
</dbReference>
<reference evidence="2 3" key="1">
    <citation type="submission" date="2018-10" db="EMBL/GenBank/DDBJ databases">
        <title>Sequencing the genomes of 1000 actinobacteria strains.</title>
        <authorList>
            <person name="Klenk H.-P."/>
        </authorList>
    </citation>
    <scope>NUCLEOTIDE SEQUENCE [LARGE SCALE GENOMIC DNA]</scope>
    <source>
        <strain evidence="2 3">DSM 43911</strain>
    </source>
</reference>
<proteinExistence type="predicted"/>
<keyword evidence="1" id="KW-0732">Signal</keyword>
<name>A0A495X5L6_9PSEU</name>
<dbReference type="InterPro" id="IPR021224">
    <property type="entry name" value="DUF2690"/>
</dbReference>
<organism evidence="2 3">
    <name type="scientific">Saccharothrix variisporea</name>
    <dbReference type="NCBI Taxonomy" id="543527"/>
    <lineage>
        <taxon>Bacteria</taxon>
        <taxon>Bacillati</taxon>
        <taxon>Actinomycetota</taxon>
        <taxon>Actinomycetes</taxon>
        <taxon>Pseudonocardiales</taxon>
        <taxon>Pseudonocardiaceae</taxon>
        <taxon>Saccharothrix</taxon>
    </lineage>
</organism>
<feature type="chain" id="PRO_5039715643" evidence="1">
    <location>
        <begin position="29"/>
        <end position="164"/>
    </location>
</feature>
<evidence type="ECO:0000256" key="1">
    <source>
        <dbReference type="SAM" id="SignalP"/>
    </source>
</evidence>
<feature type="signal peptide" evidence="1">
    <location>
        <begin position="1"/>
        <end position="28"/>
    </location>
</feature>
<evidence type="ECO:0000313" key="2">
    <source>
        <dbReference type="EMBL" id="RKT69262.1"/>
    </source>
</evidence>